<dbReference type="EMBL" id="KB870812">
    <property type="protein sequence ID" value="EOA12829.1"/>
    <property type="molecule type" value="Genomic_DNA"/>
</dbReference>
<dbReference type="AlphaFoldDB" id="R0G8F8"/>
<dbReference type="GO" id="GO:0000395">
    <property type="term" value="P:mRNA 5'-splice site recognition"/>
    <property type="evidence" value="ECO:0007669"/>
    <property type="project" value="TreeGrafter"/>
</dbReference>
<feature type="compositionally biased region" description="Low complexity" evidence="7">
    <location>
        <begin position="958"/>
        <end position="969"/>
    </location>
</feature>
<dbReference type="InterPro" id="IPR011990">
    <property type="entry name" value="TPR-like_helical_dom_sf"/>
</dbReference>
<dbReference type="GO" id="GO:0030627">
    <property type="term" value="F:pre-mRNA 5'-splice site binding"/>
    <property type="evidence" value="ECO:0007669"/>
    <property type="project" value="TreeGrafter"/>
</dbReference>
<evidence type="ECO:0000313" key="8">
    <source>
        <dbReference type="EMBL" id="EOA12829.1"/>
    </source>
</evidence>
<name>R0G8F8_9BRAS</name>
<feature type="region of interest" description="Disordered" evidence="7">
    <location>
        <begin position="836"/>
        <end position="855"/>
    </location>
</feature>
<protein>
    <recommendedName>
        <fullName evidence="10">Suppressor of forked domain-containing protein</fullName>
    </recommendedName>
</protein>
<dbReference type="STRING" id="81985.R0G8F8"/>
<gene>
    <name evidence="8" type="ORF">CARUB_v10025790mg</name>
</gene>
<proteinExistence type="inferred from homology"/>
<dbReference type="FunFam" id="1.25.40.10:FF:000159">
    <property type="entry name" value="Tetratricopeptide repeat (TPR)-like superfamily protein"/>
    <property type="match status" value="1"/>
</dbReference>
<dbReference type="InterPro" id="IPR003107">
    <property type="entry name" value="HAT"/>
</dbReference>
<feature type="compositionally biased region" description="Acidic residues" evidence="7">
    <location>
        <begin position="21"/>
        <end position="36"/>
    </location>
</feature>
<dbReference type="PANTHER" id="PTHR17204:SF26">
    <property type="entry name" value="PRE-MRNA-PROCESSING FACTOR 39-2"/>
    <property type="match status" value="1"/>
</dbReference>
<dbReference type="Pfam" id="PF23240">
    <property type="entry name" value="HAT_PRP39_N"/>
    <property type="match status" value="1"/>
</dbReference>
<evidence type="ECO:0000256" key="2">
    <source>
        <dbReference type="ARBA" id="ARBA00022664"/>
    </source>
</evidence>
<feature type="non-terminal residue" evidence="8">
    <location>
        <position position="1"/>
    </location>
</feature>
<feature type="compositionally biased region" description="Polar residues" evidence="7">
    <location>
        <begin position="1008"/>
        <end position="1030"/>
    </location>
</feature>
<feature type="compositionally biased region" description="Polar residues" evidence="7">
    <location>
        <begin position="696"/>
        <end position="709"/>
    </location>
</feature>
<feature type="region of interest" description="Disordered" evidence="7">
    <location>
        <begin position="942"/>
        <end position="969"/>
    </location>
</feature>
<evidence type="ECO:0008006" key="10">
    <source>
        <dbReference type="Google" id="ProtNLM"/>
    </source>
</evidence>
<feature type="compositionally biased region" description="Polar residues" evidence="7">
    <location>
        <begin position="840"/>
        <end position="855"/>
    </location>
</feature>
<feature type="region of interest" description="Disordered" evidence="7">
    <location>
        <begin position="672"/>
        <end position="772"/>
    </location>
</feature>
<reference evidence="9" key="1">
    <citation type="journal article" date="2013" name="Nat. Genet.">
        <title>The Capsella rubella genome and the genomic consequences of rapid mating system evolution.</title>
        <authorList>
            <person name="Slotte T."/>
            <person name="Hazzouri K.M."/>
            <person name="Agren J.A."/>
            <person name="Koenig D."/>
            <person name="Maumus F."/>
            <person name="Guo Y.L."/>
            <person name="Steige K."/>
            <person name="Platts A.E."/>
            <person name="Escobar J.S."/>
            <person name="Newman L.K."/>
            <person name="Wang W."/>
            <person name="Mandakova T."/>
            <person name="Vello E."/>
            <person name="Smith L.M."/>
            <person name="Henz S.R."/>
            <person name="Steffen J."/>
            <person name="Takuno S."/>
            <person name="Brandvain Y."/>
            <person name="Coop G."/>
            <person name="Andolfatto P."/>
            <person name="Hu T.T."/>
            <person name="Blanchette M."/>
            <person name="Clark R.M."/>
            <person name="Quesneville H."/>
            <person name="Nordborg M."/>
            <person name="Gaut B.S."/>
            <person name="Lysak M.A."/>
            <person name="Jenkins J."/>
            <person name="Grimwood J."/>
            <person name="Chapman J."/>
            <person name="Prochnik S."/>
            <person name="Shu S."/>
            <person name="Rokhsar D."/>
            <person name="Schmutz J."/>
            <person name="Weigel D."/>
            <person name="Wright S.I."/>
        </authorList>
    </citation>
    <scope>NUCLEOTIDE SEQUENCE [LARGE SCALE GENOMIC DNA]</scope>
    <source>
        <strain evidence="9">cv. Monte Gargano</strain>
    </source>
</reference>
<feature type="compositionally biased region" description="Basic and acidic residues" evidence="7">
    <location>
        <begin position="672"/>
        <end position="682"/>
    </location>
</feature>
<evidence type="ECO:0000256" key="3">
    <source>
        <dbReference type="ARBA" id="ARBA00022737"/>
    </source>
</evidence>
<evidence type="ECO:0000313" key="9">
    <source>
        <dbReference type="Proteomes" id="UP000029121"/>
    </source>
</evidence>
<dbReference type="GO" id="GO:0000243">
    <property type="term" value="C:commitment complex"/>
    <property type="evidence" value="ECO:0007669"/>
    <property type="project" value="TreeGrafter"/>
</dbReference>
<keyword evidence="9" id="KW-1185">Reference proteome</keyword>
<feature type="region of interest" description="Disordered" evidence="7">
    <location>
        <begin position="15"/>
        <end position="36"/>
    </location>
</feature>
<keyword evidence="3" id="KW-0677">Repeat</keyword>
<dbReference type="FunFam" id="1.25.40.10:FF:000064">
    <property type="entry name" value="Putative pre-mrna-processing factor 39"/>
    <property type="match status" value="1"/>
</dbReference>
<sequence length="1046" mass="120127">KEKNSKSCLTMATTEVTTAVSDEEPLPPSPELDESSDFLDNDRLQETFCSGELDFDEWLLLISEIETSFPDNVEKLCLVYDAFLLEFPLCHGYWRKYAYHKIKLCSLEDAVEVFERAVKSATYCVPVWLDYCAFGVAAYEDPHDVCRLFERGLSFVGKDYSCYTLWDKYVEYLLDQKQWSSLAHVYLRTLKYPSKKLDLYYKNFRKIAASLKETINCGIDVKGDLSSDPMEEDLVPTCHTDEEISIVVRDFMGPSSSSVLSNALQKYLSIGEQFYQDSWQLMEKISYFETHICRPYFHINPLDTNQLDNWHAYLSFAESYGDFDWAIKLYERCLIPCASYTEFWFRYVDFVENKGGRELANFALARASQTFVKNASVIHLFNARFKEHVGDASAASVALSQCGVELGFGFVENVTKKANMEKRLGNFEAAVTTYKEALKKTLIEKENLETTALLYVQFSRLKYMITNSAEDAAQILIEGNEKVPHCKLLLEELIRLLMMYGGSRQVDLLDPIIDKEISHQADSSDCLSAEDKEEISNLYMEFIDLSGTIHDVRKALGRHIKLFPHSARAKIHVPRPLGRSFRELIQRREKTLECLNQDLLTNKDISCTVDPPPKEKKESSLDCDSPQSKGDYVNTEPNRDCLVSGHLVEGNDNVAAGENLCELQSDLSKGLKADEGRERSREVSLPIQATPKHGFVTNQDHFSSSSVDNVKSDAIVIQPSGSRSPQSYQSHQSQESLRLTGRNRYHRRDINQPQRESKPRSQERPPQMPYSTVRTGREILGQHMGVAPRDNQAALQSSISQNPQNQLQNYQLQMHPVVQTSNAYPQTQILGQQHMIVSPPDSQNPQNQYQNSTPQVQTSYAYPQTQIPQNPVQSNYQQGQMQSHEAYNQMWQQYYYNYYYYHQQQQQQQQLMSGQPQPNQNPQPQLDQNLLQLLSKQYQSQAKTQYPQSQQVEQLNTQEQSQEPENQQQIQFQQQQQQQQQEWYQQQQQYALYLHQQQLQGEVKGEEQQPSIPQQQVSTTNSDVQKSQESGAVDEAYLSDTSISSI</sequence>
<comment type="similarity">
    <text evidence="6">Belongs to the PRP39 family.</text>
</comment>
<feature type="compositionally biased region" description="Polar residues" evidence="7">
    <location>
        <begin position="719"/>
        <end position="737"/>
    </location>
</feature>
<evidence type="ECO:0000256" key="4">
    <source>
        <dbReference type="ARBA" id="ARBA00023187"/>
    </source>
</evidence>
<keyword evidence="4" id="KW-0508">mRNA splicing</keyword>
<evidence type="ECO:0000256" key="7">
    <source>
        <dbReference type="SAM" id="MobiDB-lite"/>
    </source>
</evidence>
<dbReference type="SMART" id="SM00386">
    <property type="entry name" value="HAT"/>
    <property type="match status" value="4"/>
</dbReference>
<dbReference type="OrthoDB" id="10265668at2759"/>
<feature type="region of interest" description="Disordered" evidence="7">
    <location>
        <begin position="1001"/>
        <end position="1046"/>
    </location>
</feature>
<evidence type="ECO:0000256" key="6">
    <source>
        <dbReference type="ARBA" id="ARBA00038019"/>
    </source>
</evidence>
<dbReference type="SUPFAM" id="SSF48452">
    <property type="entry name" value="TPR-like"/>
    <property type="match status" value="2"/>
</dbReference>
<feature type="region of interest" description="Disordered" evidence="7">
    <location>
        <begin position="606"/>
        <end position="636"/>
    </location>
</feature>
<dbReference type="Pfam" id="PF23241">
    <property type="entry name" value="HAT_PRP39_C"/>
    <property type="match status" value="1"/>
</dbReference>
<dbReference type="GO" id="GO:0071004">
    <property type="term" value="C:U2-type prespliceosome"/>
    <property type="evidence" value="ECO:0007669"/>
    <property type="project" value="TreeGrafter"/>
</dbReference>
<dbReference type="KEGG" id="crb:17876472"/>
<comment type="subcellular location">
    <subcellularLocation>
        <location evidence="1">Nucleus</location>
    </subcellularLocation>
</comment>
<dbReference type="Gene3D" id="1.25.40.10">
    <property type="entry name" value="Tetratricopeptide repeat domain"/>
    <property type="match status" value="2"/>
</dbReference>
<dbReference type="PANTHER" id="PTHR17204">
    <property type="entry name" value="PRE-MRNA PROCESSING PROTEIN PRP39-RELATED"/>
    <property type="match status" value="1"/>
</dbReference>
<feature type="compositionally biased region" description="Polar residues" evidence="7">
    <location>
        <begin position="942"/>
        <end position="957"/>
    </location>
</feature>
<keyword evidence="5" id="KW-0539">Nucleus</keyword>
<dbReference type="InterPro" id="IPR059164">
    <property type="entry name" value="HAT_PRP39_C"/>
</dbReference>
<evidence type="ECO:0000256" key="5">
    <source>
        <dbReference type="ARBA" id="ARBA00023242"/>
    </source>
</evidence>
<dbReference type="GO" id="GO:0005685">
    <property type="term" value="C:U1 snRNP"/>
    <property type="evidence" value="ECO:0007669"/>
    <property type="project" value="TreeGrafter"/>
</dbReference>
<keyword evidence="2" id="KW-0507">mRNA processing</keyword>
<dbReference type="eggNOG" id="KOG1258">
    <property type="taxonomic scope" value="Eukaryota"/>
</dbReference>
<organism evidence="8 9">
    <name type="scientific">Capsella rubella</name>
    <dbReference type="NCBI Taxonomy" id="81985"/>
    <lineage>
        <taxon>Eukaryota</taxon>
        <taxon>Viridiplantae</taxon>
        <taxon>Streptophyta</taxon>
        <taxon>Embryophyta</taxon>
        <taxon>Tracheophyta</taxon>
        <taxon>Spermatophyta</taxon>
        <taxon>Magnoliopsida</taxon>
        <taxon>eudicotyledons</taxon>
        <taxon>Gunneridae</taxon>
        <taxon>Pentapetalae</taxon>
        <taxon>rosids</taxon>
        <taxon>malvids</taxon>
        <taxon>Brassicales</taxon>
        <taxon>Brassicaceae</taxon>
        <taxon>Camelineae</taxon>
        <taxon>Capsella</taxon>
    </lineage>
</organism>
<dbReference type="Proteomes" id="UP000029121">
    <property type="component" value="Unassembled WGS sequence"/>
</dbReference>
<accession>R0G8F8</accession>
<evidence type="ECO:0000256" key="1">
    <source>
        <dbReference type="ARBA" id="ARBA00004123"/>
    </source>
</evidence>